<accession>A0A0B6WXF0</accession>
<reference evidence="2 3" key="1">
    <citation type="submission" date="2013-12" db="EMBL/GenBank/DDBJ databases">
        <authorList>
            <person name="Stott M."/>
        </authorList>
    </citation>
    <scope>NUCLEOTIDE SEQUENCE [LARGE SCALE GENOMIC DNA]</scope>
    <source>
        <strain evidence="2 3">K22</strain>
    </source>
</reference>
<reference evidence="2 3" key="2">
    <citation type="submission" date="2015-01" db="EMBL/GenBank/DDBJ databases">
        <title>Complete genome sequence of Pyrinomonas methylaliphatogenes type strain K22T.</title>
        <authorList>
            <person name="Lee K.C.Y."/>
            <person name="Power J.F."/>
            <person name="Dunfield P.F."/>
            <person name="Morgan X.C."/>
            <person name="Huttenhower C."/>
            <person name="Stott M.B."/>
        </authorList>
    </citation>
    <scope>NUCLEOTIDE SEQUENCE [LARGE SCALE GENOMIC DNA]</scope>
    <source>
        <strain evidence="2 3">K22</strain>
    </source>
</reference>
<dbReference type="Proteomes" id="UP000031518">
    <property type="component" value="Unassembled WGS sequence"/>
</dbReference>
<evidence type="ECO:0000313" key="2">
    <source>
        <dbReference type="EMBL" id="CDM65953.1"/>
    </source>
</evidence>
<name>A0A0B6WXF0_9BACT</name>
<feature type="chain" id="PRO_5002125448" description="OB-fold nucleic acid binding protein" evidence="1">
    <location>
        <begin position="23"/>
        <end position="115"/>
    </location>
</feature>
<feature type="signal peptide" evidence="1">
    <location>
        <begin position="1"/>
        <end position="22"/>
    </location>
</feature>
<organism evidence="2 3">
    <name type="scientific">Pyrinomonas methylaliphatogenes</name>
    <dbReference type="NCBI Taxonomy" id="454194"/>
    <lineage>
        <taxon>Bacteria</taxon>
        <taxon>Pseudomonadati</taxon>
        <taxon>Acidobacteriota</taxon>
        <taxon>Blastocatellia</taxon>
        <taxon>Blastocatellales</taxon>
        <taxon>Pyrinomonadaceae</taxon>
        <taxon>Pyrinomonas</taxon>
    </lineage>
</organism>
<dbReference type="PROSITE" id="PS51257">
    <property type="entry name" value="PROKAR_LIPOPROTEIN"/>
    <property type="match status" value="1"/>
</dbReference>
<dbReference type="OrthoDB" id="495371at2"/>
<evidence type="ECO:0000313" key="3">
    <source>
        <dbReference type="Proteomes" id="UP000031518"/>
    </source>
</evidence>
<dbReference type="EMBL" id="CBXV010000007">
    <property type="protein sequence ID" value="CDM65953.1"/>
    <property type="molecule type" value="Genomic_DNA"/>
</dbReference>
<dbReference type="RefSeq" id="WP_060635534.1">
    <property type="nucleotide sequence ID" value="NZ_CBXV010000007.1"/>
</dbReference>
<dbReference type="AlphaFoldDB" id="A0A0B6WXF0"/>
<evidence type="ECO:0008006" key="4">
    <source>
        <dbReference type="Google" id="ProtNLM"/>
    </source>
</evidence>
<keyword evidence="3" id="KW-1185">Reference proteome</keyword>
<evidence type="ECO:0000256" key="1">
    <source>
        <dbReference type="SAM" id="SignalP"/>
    </source>
</evidence>
<proteinExistence type="predicted"/>
<protein>
    <recommendedName>
        <fullName evidence="4">OB-fold nucleic acid binding protein</fullName>
    </recommendedName>
</protein>
<keyword evidence="1" id="KW-0732">Signal</keyword>
<sequence length="115" mass="12435" precursor="true">MIKHWKTIAFSFVIASVLLLTACPNRTTIAKINADPGRYQNKEVAIAGTVTNSYGALGMGVYELDDGTGRMWVVTRRGVPARGARVGAEGRIQNGFSFGGRNFGTILEESKRRSG</sequence>
<gene>
    <name evidence="2" type="ORF">PYK22_01962</name>
</gene>
<dbReference type="STRING" id="454194.PYK22_01962"/>